<protein>
    <submittedName>
        <fullName evidence="1">Uncharacterized protein</fullName>
    </submittedName>
</protein>
<gene>
    <name evidence="1" type="ORF">K3G42_010121</name>
</gene>
<proteinExistence type="predicted"/>
<name>A0ACB8EA94_9SAUR</name>
<reference evidence="1" key="1">
    <citation type="submission" date="2021-08" db="EMBL/GenBank/DDBJ databases">
        <title>The first chromosome-level gecko genome reveals the dynamic sex chromosomes of Neotropical dwarf geckos (Sphaerodactylidae: Sphaerodactylus).</title>
        <authorList>
            <person name="Pinto B.J."/>
            <person name="Keating S.E."/>
            <person name="Gamble T."/>
        </authorList>
    </citation>
    <scope>NUCLEOTIDE SEQUENCE</scope>
    <source>
        <strain evidence="1">TG3544</strain>
    </source>
</reference>
<dbReference type="Proteomes" id="UP000827872">
    <property type="component" value="Linkage Group LG14"/>
</dbReference>
<evidence type="ECO:0000313" key="2">
    <source>
        <dbReference type="Proteomes" id="UP000827872"/>
    </source>
</evidence>
<comment type="caution">
    <text evidence="1">The sequence shown here is derived from an EMBL/GenBank/DDBJ whole genome shotgun (WGS) entry which is preliminary data.</text>
</comment>
<keyword evidence="2" id="KW-1185">Reference proteome</keyword>
<organism evidence="1 2">
    <name type="scientific">Sphaerodactylus townsendi</name>
    <dbReference type="NCBI Taxonomy" id="933632"/>
    <lineage>
        <taxon>Eukaryota</taxon>
        <taxon>Metazoa</taxon>
        <taxon>Chordata</taxon>
        <taxon>Craniata</taxon>
        <taxon>Vertebrata</taxon>
        <taxon>Euteleostomi</taxon>
        <taxon>Lepidosauria</taxon>
        <taxon>Squamata</taxon>
        <taxon>Bifurcata</taxon>
        <taxon>Gekkota</taxon>
        <taxon>Sphaerodactylidae</taxon>
        <taxon>Sphaerodactylus</taxon>
    </lineage>
</organism>
<accession>A0ACB8EA94</accession>
<evidence type="ECO:0000313" key="1">
    <source>
        <dbReference type="EMBL" id="KAH7989457.1"/>
    </source>
</evidence>
<dbReference type="EMBL" id="CM037627">
    <property type="protein sequence ID" value="KAH7989457.1"/>
    <property type="molecule type" value="Genomic_DNA"/>
</dbReference>
<sequence length="157" mass="16141">MLTIPEEGKGKDGAPPAPAADSPLGKGRKQPTGSSLSCHTQRTEKACGVAGLSSEWVESLGQKPAQLLTLDKSLPLCLSYFAGQVLVQNAALNSFKEGPSTDATNEGVNAKGGSTNASSSHSFISAGLCPFSQRDADGRLCAAVHRIQTNSGIQSLT</sequence>